<keyword evidence="2" id="KW-1185">Reference proteome</keyword>
<gene>
    <name evidence="1" type="ORF">F0U60_51955</name>
</gene>
<accession>A0ABY9X8G3</accession>
<evidence type="ECO:0008006" key="3">
    <source>
        <dbReference type="Google" id="ProtNLM"/>
    </source>
</evidence>
<evidence type="ECO:0000313" key="1">
    <source>
        <dbReference type="EMBL" id="WNG51685.1"/>
    </source>
</evidence>
<organism evidence="1 2">
    <name type="scientific">Archangium minus</name>
    <dbReference type="NCBI Taxonomy" id="83450"/>
    <lineage>
        <taxon>Bacteria</taxon>
        <taxon>Pseudomonadati</taxon>
        <taxon>Myxococcota</taxon>
        <taxon>Myxococcia</taxon>
        <taxon>Myxococcales</taxon>
        <taxon>Cystobacterineae</taxon>
        <taxon>Archangiaceae</taxon>
        <taxon>Archangium</taxon>
    </lineage>
</organism>
<evidence type="ECO:0000313" key="2">
    <source>
        <dbReference type="Proteomes" id="UP001611383"/>
    </source>
</evidence>
<name>A0ABY9X8G3_9BACT</name>
<reference evidence="1 2" key="1">
    <citation type="submission" date="2019-08" db="EMBL/GenBank/DDBJ databases">
        <title>Archangium and Cystobacter genomes.</title>
        <authorList>
            <person name="Chen I.-C.K."/>
            <person name="Wielgoss S."/>
        </authorList>
    </citation>
    <scope>NUCLEOTIDE SEQUENCE [LARGE SCALE GENOMIC DNA]</scope>
    <source>
        <strain evidence="1 2">Cbm 6</strain>
    </source>
</reference>
<sequence>MSPSRTFLVLACAATLSCDRGDTVQRPYDNNDLQLVTSYTAKDFCSCLFVMQMSEEYCRRWTAASPAVATVTVDYKERRVQTAAALLWGEKARFVSERDGCILED</sequence>
<proteinExistence type="predicted"/>
<dbReference type="PROSITE" id="PS51257">
    <property type="entry name" value="PROKAR_LIPOPROTEIN"/>
    <property type="match status" value="1"/>
</dbReference>
<dbReference type="Proteomes" id="UP001611383">
    <property type="component" value="Chromosome"/>
</dbReference>
<dbReference type="RefSeq" id="WP_395811972.1">
    <property type="nucleotide sequence ID" value="NZ_CP043494.1"/>
</dbReference>
<protein>
    <recommendedName>
        <fullName evidence="3">Lipoprotein</fullName>
    </recommendedName>
</protein>
<dbReference type="EMBL" id="CP043494">
    <property type="protein sequence ID" value="WNG51685.1"/>
    <property type="molecule type" value="Genomic_DNA"/>
</dbReference>